<evidence type="ECO:0000313" key="6">
    <source>
        <dbReference type="EMBL" id="ENU18890.1"/>
    </source>
</evidence>
<dbReference type="AlphaFoldDB" id="N8NXI0"/>
<evidence type="ECO:0000256" key="2">
    <source>
        <dbReference type="ARBA" id="ARBA00023125"/>
    </source>
</evidence>
<dbReference type="GO" id="GO:0003700">
    <property type="term" value="F:DNA-binding transcription factor activity"/>
    <property type="evidence" value="ECO:0007669"/>
    <property type="project" value="TreeGrafter"/>
</dbReference>
<gene>
    <name evidence="6" type="ORF">F994_02574</name>
</gene>
<dbReference type="InterPro" id="IPR050109">
    <property type="entry name" value="HTH-type_TetR-like_transc_reg"/>
</dbReference>
<organism evidence="6 7">
    <name type="scientific">Acinetobacter bohemicus ANC 3994</name>
    <dbReference type="NCBI Taxonomy" id="1217715"/>
    <lineage>
        <taxon>Bacteria</taxon>
        <taxon>Pseudomonadati</taxon>
        <taxon>Pseudomonadota</taxon>
        <taxon>Gammaproteobacteria</taxon>
        <taxon>Moraxellales</taxon>
        <taxon>Moraxellaceae</taxon>
        <taxon>Acinetobacter</taxon>
    </lineage>
</organism>
<evidence type="ECO:0000259" key="5">
    <source>
        <dbReference type="PROSITE" id="PS50977"/>
    </source>
</evidence>
<dbReference type="SUPFAM" id="SSF46689">
    <property type="entry name" value="Homeodomain-like"/>
    <property type="match status" value="1"/>
</dbReference>
<evidence type="ECO:0000256" key="3">
    <source>
        <dbReference type="ARBA" id="ARBA00023163"/>
    </source>
</evidence>
<keyword evidence="3" id="KW-0804">Transcription</keyword>
<sequence>MSKIANRKHYHVGNLESQLIDQAKKMLEEVGPDKLSIRAIAEQLGVSATAVYHHFANKDELISHLAAEGFNQLEKVLVQCQVNVENQNKMQILSRTYMLFAFDHPAMYQLMFGSQLAHSEMNGKLLTARKQAYAVVEQCVADVLGQDIQSKEVRSAALAAWSFAHGLASLIIHNVFEVSEQISKDAVIEKALLGFNQLVKVHMNT</sequence>
<evidence type="ECO:0000313" key="7">
    <source>
        <dbReference type="Proteomes" id="UP000013086"/>
    </source>
</evidence>
<dbReference type="PANTHER" id="PTHR30055">
    <property type="entry name" value="HTH-TYPE TRANSCRIPTIONAL REGULATOR RUTR"/>
    <property type="match status" value="1"/>
</dbReference>
<accession>N8NXI0</accession>
<dbReference type="InterPro" id="IPR023772">
    <property type="entry name" value="DNA-bd_HTH_TetR-type_CS"/>
</dbReference>
<feature type="domain" description="HTH tetR-type" evidence="5">
    <location>
        <begin position="13"/>
        <end position="73"/>
    </location>
</feature>
<reference evidence="6 7" key="1">
    <citation type="submission" date="2013-02" db="EMBL/GenBank/DDBJ databases">
        <title>The Genome Sequence of Acinetobacter sp. ANC 3994.</title>
        <authorList>
            <consortium name="The Broad Institute Genome Sequencing Platform"/>
            <consortium name="The Broad Institute Genome Sequencing Center for Infectious Disease"/>
            <person name="Cerqueira G."/>
            <person name="Feldgarden M."/>
            <person name="Courvalin P."/>
            <person name="Perichon B."/>
            <person name="Grillot-Courvalin C."/>
            <person name="Clermont D."/>
            <person name="Rocha E."/>
            <person name="Yoon E.-J."/>
            <person name="Nemec A."/>
            <person name="Walker B."/>
            <person name="Young S.K."/>
            <person name="Zeng Q."/>
            <person name="Gargeya S."/>
            <person name="Fitzgerald M."/>
            <person name="Haas B."/>
            <person name="Abouelleil A."/>
            <person name="Alvarado L."/>
            <person name="Arachchi H.M."/>
            <person name="Berlin A.M."/>
            <person name="Chapman S.B."/>
            <person name="Dewar J."/>
            <person name="Goldberg J."/>
            <person name="Griggs A."/>
            <person name="Gujja S."/>
            <person name="Hansen M."/>
            <person name="Howarth C."/>
            <person name="Imamovic A."/>
            <person name="Larimer J."/>
            <person name="McCowan C."/>
            <person name="Murphy C."/>
            <person name="Neiman D."/>
            <person name="Pearson M."/>
            <person name="Priest M."/>
            <person name="Roberts A."/>
            <person name="Saif S."/>
            <person name="Shea T."/>
            <person name="Sisk P."/>
            <person name="Sykes S."/>
            <person name="Wortman J."/>
            <person name="Nusbaum C."/>
            <person name="Birren B."/>
        </authorList>
    </citation>
    <scope>NUCLEOTIDE SEQUENCE [LARGE SCALE GENOMIC DNA]</scope>
    <source>
        <strain evidence="6 7">ANC 3994</strain>
    </source>
</reference>
<dbReference type="OrthoDB" id="5293556at2"/>
<dbReference type="Pfam" id="PF13305">
    <property type="entry name" value="TetR_C_33"/>
    <property type="match status" value="1"/>
</dbReference>
<dbReference type="InterPro" id="IPR009057">
    <property type="entry name" value="Homeodomain-like_sf"/>
</dbReference>
<dbReference type="GO" id="GO:0000976">
    <property type="term" value="F:transcription cis-regulatory region binding"/>
    <property type="evidence" value="ECO:0007669"/>
    <property type="project" value="TreeGrafter"/>
</dbReference>
<comment type="caution">
    <text evidence="6">The sequence shown here is derived from an EMBL/GenBank/DDBJ whole genome shotgun (WGS) entry which is preliminary data.</text>
</comment>
<dbReference type="HOGENOM" id="CLU_069356_40_0_6"/>
<dbReference type="PRINTS" id="PR00455">
    <property type="entry name" value="HTHTETR"/>
</dbReference>
<dbReference type="InterPro" id="IPR001647">
    <property type="entry name" value="HTH_TetR"/>
</dbReference>
<evidence type="ECO:0000256" key="1">
    <source>
        <dbReference type="ARBA" id="ARBA00023015"/>
    </source>
</evidence>
<dbReference type="Proteomes" id="UP000013086">
    <property type="component" value="Unassembled WGS sequence"/>
</dbReference>
<protein>
    <recommendedName>
        <fullName evidence="5">HTH tetR-type domain-containing protein</fullName>
    </recommendedName>
</protein>
<keyword evidence="2 4" id="KW-0238">DNA-binding</keyword>
<feature type="DNA-binding region" description="H-T-H motif" evidence="4">
    <location>
        <begin position="36"/>
        <end position="55"/>
    </location>
</feature>
<dbReference type="PATRIC" id="fig|1217715.3.peg.2516"/>
<dbReference type="EMBL" id="APOH01000016">
    <property type="protein sequence ID" value="ENU18890.1"/>
    <property type="molecule type" value="Genomic_DNA"/>
</dbReference>
<dbReference type="PROSITE" id="PS50977">
    <property type="entry name" value="HTH_TETR_2"/>
    <property type="match status" value="1"/>
</dbReference>
<dbReference type="InterPro" id="IPR036271">
    <property type="entry name" value="Tet_transcr_reg_TetR-rel_C_sf"/>
</dbReference>
<dbReference type="SUPFAM" id="SSF48498">
    <property type="entry name" value="Tetracyclin repressor-like, C-terminal domain"/>
    <property type="match status" value="1"/>
</dbReference>
<evidence type="ECO:0000256" key="4">
    <source>
        <dbReference type="PROSITE-ProRule" id="PRU00335"/>
    </source>
</evidence>
<dbReference type="InterPro" id="IPR025996">
    <property type="entry name" value="MT1864/Rv1816-like_C"/>
</dbReference>
<dbReference type="PANTHER" id="PTHR30055:SF234">
    <property type="entry name" value="HTH-TYPE TRANSCRIPTIONAL REGULATOR BETI"/>
    <property type="match status" value="1"/>
</dbReference>
<dbReference type="RefSeq" id="WP_004649118.1">
    <property type="nucleotide sequence ID" value="NZ_KB849164.1"/>
</dbReference>
<dbReference type="Gene3D" id="1.10.357.10">
    <property type="entry name" value="Tetracycline Repressor, domain 2"/>
    <property type="match status" value="1"/>
</dbReference>
<proteinExistence type="predicted"/>
<dbReference type="Pfam" id="PF00440">
    <property type="entry name" value="TetR_N"/>
    <property type="match status" value="1"/>
</dbReference>
<dbReference type="PROSITE" id="PS01081">
    <property type="entry name" value="HTH_TETR_1"/>
    <property type="match status" value="1"/>
</dbReference>
<dbReference type="eggNOG" id="COG1309">
    <property type="taxonomic scope" value="Bacteria"/>
</dbReference>
<keyword evidence="1" id="KW-0805">Transcription regulation</keyword>
<name>N8NXI0_9GAMM</name>